<evidence type="ECO:0000313" key="12">
    <source>
        <dbReference type="Proteomes" id="UP000657918"/>
    </source>
</evidence>
<evidence type="ECO:0000256" key="8">
    <source>
        <dbReference type="ARBA" id="ARBA00042582"/>
    </source>
</evidence>
<dbReference type="InterPro" id="IPR036920">
    <property type="entry name" value="Ribosomal_uL16_sf"/>
</dbReference>
<comment type="similarity">
    <text evidence="2 9">Belongs to the universal ribosomal protein uL16 family.</text>
</comment>
<keyword evidence="3 9" id="KW-0689">Ribosomal protein</keyword>
<dbReference type="Proteomes" id="UP000657918">
    <property type="component" value="Unassembled WGS sequence"/>
</dbReference>
<evidence type="ECO:0000256" key="7">
    <source>
        <dbReference type="ARBA" id="ARBA00035526"/>
    </source>
</evidence>
<dbReference type="GO" id="GO:0032543">
    <property type="term" value="P:mitochondrial translation"/>
    <property type="evidence" value="ECO:0007669"/>
    <property type="project" value="TreeGrafter"/>
</dbReference>
<dbReference type="InterPro" id="IPR000114">
    <property type="entry name" value="Ribosomal_uL16_bact-type"/>
</dbReference>
<evidence type="ECO:0000256" key="4">
    <source>
        <dbReference type="ARBA" id="ARBA00023128"/>
    </source>
</evidence>
<dbReference type="GO" id="GO:0003735">
    <property type="term" value="F:structural constituent of ribosome"/>
    <property type="evidence" value="ECO:0007669"/>
    <property type="project" value="InterPro"/>
</dbReference>
<keyword evidence="10" id="KW-0732">Signal</keyword>
<evidence type="ECO:0000256" key="6">
    <source>
        <dbReference type="ARBA" id="ARBA00035302"/>
    </source>
</evidence>
<dbReference type="PANTHER" id="PTHR12220:SF24">
    <property type="entry name" value="LARGE RIBOSOMAL SUBUNIT PROTEIN UL16M"/>
    <property type="match status" value="1"/>
</dbReference>
<reference evidence="11 12" key="1">
    <citation type="submission" date="2020-10" db="EMBL/GenBank/DDBJ databases">
        <title>Plant Genome Project.</title>
        <authorList>
            <person name="Zhang R.-G."/>
        </authorList>
    </citation>
    <scope>NUCLEOTIDE SEQUENCE [LARGE SCALE GENOMIC DNA]</scope>
    <source>
        <strain evidence="11">FAFU-HL-1</strain>
        <tissue evidence="11">Leaf</tissue>
    </source>
</reference>
<evidence type="ECO:0000256" key="5">
    <source>
        <dbReference type="ARBA" id="ARBA00023274"/>
    </source>
</evidence>
<dbReference type="PANTHER" id="PTHR12220">
    <property type="entry name" value="50S/60S RIBOSOMAL PROTEIN L16"/>
    <property type="match status" value="1"/>
</dbReference>
<dbReference type="EMBL" id="JADGMS010000020">
    <property type="protein sequence ID" value="KAF9660759.1"/>
    <property type="molecule type" value="Genomic_DNA"/>
</dbReference>
<dbReference type="GO" id="GO:0019843">
    <property type="term" value="F:rRNA binding"/>
    <property type="evidence" value="ECO:0007669"/>
    <property type="project" value="InterPro"/>
</dbReference>
<dbReference type="Pfam" id="PF00252">
    <property type="entry name" value="Ribosomal_L16"/>
    <property type="match status" value="1"/>
</dbReference>
<dbReference type="SUPFAM" id="SSF54686">
    <property type="entry name" value="Ribosomal protein L16p/L10e"/>
    <property type="match status" value="1"/>
</dbReference>
<evidence type="ECO:0000313" key="11">
    <source>
        <dbReference type="EMBL" id="KAF9660759.1"/>
    </source>
</evidence>
<feature type="signal peptide" evidence="10">
    <location>
        <begin position="1"/>
        <end position="19"/>
    </location>
</feature>
<dbReference type="PROSITE" id="PS00701">
    <property type="entry name" value="RIBOSOMAL_L16_2"/>
    <property type="match status" value="1"/>
</dbReference>
<evidence type="ECO:0000256" key="3">
    <source>
        <dbReference type="ARBA" id="ARBA00022980"/>
    </source>
</evidence>
<dbReference type="OrthoDB" id="821458at2759"/>
<dbReference type="InterPro" id="IPR047873">
    <property type="entry name" value="Ribosomal_uL16"/>
</dbReference>
<evidence type="ECO:0000256" key="9">
    <source>
        <dbReference type="RuleBase" id="RU004413"/>
    </source>
</evidence>
<dbReference type="PROSITE" id="PS00586">
    <property type="entry name" value="RIBOSOMAL_L16_1"/>
    <property type="match status" value="1"/>
</dbReference>
<name>A0A835J2C7_9ROSI</name>
<dbReference type="Gene3D" id="3.90.1170.10">
    <property type="entry name" value="Ribosomal protein L10e/L16"/>
    <property type="match status" value="1"/>
</dbReference>
<feature type="chain" id="PRO_5032847475" description="Large ribosomal subunit protein uL16m" evidence="10">
    <location>
        <begin position="20"/>
        <end position="231"/>
    </location>
</feature>
<accession>A0A835J2C7</accession>
<sequence>MLTSKVLLITSLLGLLSLSNPIAREGRGRKNLMKKLNAYLNTLFRIMPYPTSFMPDLNAIDYLLHARGLLCSWLGELSSLQTKNIRNLPNLKRGDVLYPKRTKYSKNRKGRCSRGCKPDGTQLGFGRYGTKSCKAGRLSYRAIEAARRAIIGQFRRNGKIWVRVLADLPITGKPTEIRMGRGKGNPTGWIARVSTGQILFEMDGVSLSNARQAATLAAHKPCSSTKFVQWS</sequence>
<organism evidence="11 12">
    <name type="scientific">Salix dunnii</name>
    <dbReference type="NCBI Taxonomy" id="1413687"/>
    <lineage>
        <taxon>Eukaryota</taxon>
        <taxon>Viridiplantae</taxon>
        <taxon>Streptophyta</taxon>
        <taxon>Embryophyta</taxon>
        <taxon>Tracheophyta</taxon>
        <taxon>Spermatophyta</taxon>
        <taxon>Magnoliopsida</taxon>
        <taxon>eudicotyledons</taxon>
        <taxon>Gunneridae</taxon>
        <taxon>Pentapetalae</taxon>
        <taxon>rosids</taxon>
        <taxon>fabids</taxon>
        <taxon>Malpighiales</taxon>
        <taxon>Salicaceae</taxon>
        <taxon>Saliceae</taxon>
        <taxon>Salix</taxon>
    </lineage>
</organism>
<keyword evidence="4 11" id="KW-0496">Mitochondrion</keyword>
<protein>
    <recommendedName>
        <fullName evidence="6">Large ribosomal subunit protein uL16m</fullName>
    </recommendedName>
    <alternativeName>
        <fullName evidence="7">50S ribosomal protein L16, chloroplastic</fullName>
    </alternativeName>
    <alternativeName>
        <fullName evidence="8">60S ribosomal protein L16, mitochondrial</fullName>
    </alternativeName>
</protein>
<evidence type="ECO:0000256" key="1">
    <source>
        <dbReference type="ARBA" id="ARBA00004173"/>
    </source>
</evidence>
<evidence type="ECO:0000256" key="10">
    <source>
        <dbReference type="SAM" id="SignalP"/>
    </source>
</evidence>
<proteinExistence type="inferred from homology"/>
<comment type="subcellular location">
    <subcellularLocation>
        <location evidence="1">Mitochondrion</location>
    </subcellularLocation>
</comment>
<dbReference type="CDD" id="cd01433">
    <property type="entry name" value="Ribosomal_L16_L10e"/>
    <property type="match status" value="1"/>
</dbReference>
<dbReference type="InterPro" id="IPR020798">
    <property type="entry name" value="Ribosomal_uL16_CS"/>
</dbReference>
<dbReference type="AlphaFoldDB" id="A0A835J2C7"/>
<keyword evidence="12" id="KW-1185">Reference proteome</keyword>
<dbReference type="InterPro" id="IPR016180">
    <property type="entry name" value="Ribosomal_uL16_dom"/>
</dbReference>
<comment type="caution">
    <text evidence="11">The sequence shown here is derived from an EMBL/GenBank/DDBJ whole genome shotgun (WGS) entry which is preliminary data.</text>
</comment>
<evidence type="ECO:0000256" key="2">
    <source>
        <dbReference type="ARBA" id="ARBA00008931"/>
    </source>
</evidence>
<dbReference type="PRINTS" id="PR00060">
    <property type="entry name" value="RIBOSOMALL16"/>
</dbReference>
<dbReference type="GO" id="GO:0005762">
    <property type="term" value="C:mitochondrial large ribosomal subunit"/>
    <property type="evidence" value="ECO:0007669"/>
    <property type="project" value="TreeGrafter"/>
</dbReference>
<gene>
    <name evidence="11" type="ORF">SADUNF_SadunfMtG0007400</name>
</gene>
<keyword evidence="5 9" id="KW-0687">Ribonucleoprotein</keyword>
<dbReference type="NCBIfam" id="TIGR01164">
    <property type="entry name" value="rplP_bact"/>
    <property type="match status" value="1"/>
</dbReference>
<geneLocation type="mitochondrion" evidence="11"/>